<feature type="compositionally biased region" description="Polar residues" evidence="1">
    <location>
        <begin position="49"/>
        <end position="78"/>
    </location>
</feature>
<organism evidence="2">
    <name type="scientific">Timema bartmani</name>
    <dbReference type="NCBI Taxonomy" id="61472"/>
    <lineage>
        <taxon>Eukaryota</taxon>
        <taxon>Metazoa</taxon>
        <taxon>Ecdysozoa</taxon>
        <taxon>Arthropoda</taxon>
        <taxon>Hexapoda</taxon>
        <taxon>Insecta</taxon>
        <taxon>Pterygota</taxon>
        <taxon>Neoptera</taxon>
        <taxon>Polyneoptera</taxon>
        <taxon>Phasmatodea</taxon>
        <taxon>Timematodea</taxon>
        <taxon>Timematoidea</taxon>
        <taxon>Timematidae</taxon>
        <taxon>Timema</taxon>
    </lineage>
</organism>
<reference evidence="2" key="1">
    <citation type="submission" date="2020-11" db="EMBL/GenBank/DDBJ databases">
        <authorList>
            <person name="Tran Van P."/>
        </authorList>
    </citation>
    <scope>NUCLEOTIDE SEQUENCE</scope>
</reference>
<accession>A0A7R9F9H8</accession>
<proteinExistence type="predicted"/>
<dbReference type="AlphaFoldDB" id="A0A7R9F9H8"/>
<evidence type="ECO:0000256" key="1">
    <source>
        <dbReference type="SAM" id="MobiDB-lite"/>
    </source>
</evidence>
<sequence>MIKGVNVPIEFTTDDREIGFRIQEMGRLNLEEVNPHLRGEGESVENHLGKTSPSSPNQDSNLDLHNLSSQAQHGTSALANYDPERNAKDSPTQLKALTLSFDLLRPPNRIEPGNALRGRPD</sequence>
<gene>
    <name evidence="2" type="ORF">TBIB3V08_LOCUS11637</name>
</gene>
<protein>
    <submittedName>
        <fullName evidence="2">Uncharacterized protein</fullName>
    </submittedName>
</protein>
<evidence type="ECO:0000313" key="2">
    <source>
        <dbReference type="EMBL" id="CAD7449362.1"/>
    </source>
</evidence>
<feature type="region of interest" description="Disordered" evidence="1">
    <location>
        <begin position="35"/>
        <end position="93"/>
    </location>
</feature>
<dbReference type="EMBL" id="OD571562">
    <property type="protein sequence ID" value="CAD7449362.1"/>
    <property type="molecule type" value="Genomic_DNA"/>
</dbReference>
<name>A0A7R9F9H8_9NEOP</name>
<feature type="compositionally biased region" description="Basic and acidic residues" evidence="1">
    <location>
        <begin position="35"/>
        <end position="48"/>
    </location>
</feature>